<reference evidence="1 2" key="1">
    <citation type="submission" date="2019-03" db="EMBL/GenBank/DDBJ databases">
        <title>First draft genome of Liparis tanakae, snailfish: a comprehensive survey of snailfish specific genes.</title>
        <authorList>
            <person name="Kim W."/>
            <person name="Song I."/>
            <person name="Jeong J.-H."/>
            <person name="Kim D."/>
            <person name="Kim S."/>
            <person name="Ryu S."/>
            <person name="Song J.Y."/>
            <person name="Lee S.K."/>
        </authorList>
    </citation>
    <scope>NUCLEOTIDE SEQUENCE [LARGE SCALE GENOMIC DNA]</scope>
    <source>
        <tissue evidence="1">Muscle</tissue>
    </source>
</reference>
<protein>
    <submittedName>
        <fullName evidence="1">Uncharacterized protein</fullName>
    </submittedName>
</protein>
<evidence type="ECO:0000313" key="1">
    <source>
        <dbReference type="EMBL" id="TNN59652.1"/>
    </source>
</evidence>
<comment type="caution">
    <text evidence="1">The sequence shown here is derived from an EMBL/GenBank/DDBJ whole genome shotgun (WGS) entry which is preliminary data.</text>
</comment>
<keyword evidence="2" id="KW-1185">Reference proteome</keyword>
<sequence length="79" mass="8630">MRPDCRTWTLLLCKGYALDFGADPIARLWPGSTLHSPELWGPTLWADAQLPSDWTAVRMSNSCKVATTGTGVGMMSPSF</sequence>
<gene>
    <name evidence="1" type="ORF">EYF80_030138</name>
</gene>
<dbReference type="EMBL" id="SRLO01000351">
    <property type="protein sequence ID" value="TNN59652.1"/>
    <property type="molecule type" value="Genomic_DNA"/>
</dbReference>
<organism evidence="1 2">
    <name type="scientific">Liparis tanakae</name>
    <name type="common">Tanaka's snailfish</name>
    <dbReference type="NCBI Taxonomy" id="230148"/>
    <lineage>
        <taxon>Eukaryota</taxon>
        <taxon>Metazoa</taxon>
        <taxon>Chordata</taxon>
        <taxon>Craniata</taxon>
        <taxon>Vertebrata</taxon>
        <taxon>Euteleostomi</taxon>
        <taxon>Actinopterygii</taxon>
        <taxon>Neopterygii</taxon>
        <taxon>Teleostei</taxon>
        <taxon>Neoteleostei</taxon>
        <taxon>Acanthomorphata</taxon>
        <taxon>Eupercaria</taxon>
        <taxon>Perciformes</taxon>
        <taxon>Cottioidei</taxon>
        <taxon>Cottales</taxon>
        <taxon>Liparidae</taxon>
        <taxon>Liparis</taxon>
    </lineage>
</organism>
<evidence type="ECO:0000313" key="2">
    <source>
        <dbReference type="Proteomes" id="UP000314294"/>
    </source>
</evidence>
<dbReference type="Proteomes" id="UP000314294">
    <property type="component" value="Unassembled WGS sequence"/>
</dbReference>
<accession>A0A4Z2H430</accession>
<proteinExistence type="predicted"/>
<name>A0A4Z2H430_9TELE</name>
<dbReference type="AlphaFoldDB" id="A0A4Z2H430"/>